<evidence type="ECO:0000256" key="3">
    <source>
        <dbReference type="ARBA" id="ARBA00023136"/>
    </source>
</evidence>
<feature type="transmembrane region" description="Helical" evidence="4">
    <location>
        <begin position="131"/>
        <end position="151"/>
    </location>
</feature>
<feature type="transmembrane region" description="Helical" evidence="4">
    <location>
        <begin position="89"/>
        <end position="111"/>
    </location>
</feature>
<name>A0ABT7PPD0_9BACT</name>
<dbReference type="EMBL" id="JASZZN010000020">
    <property type="protein sequence ID" value="MDM4018321.1"/>
    <property type="molecule type" value="Genomic_DNA"/>
</dbReference>
<feature type="transmembrane region" description="Helical" evidence="4">
    <location>
        <begin position="404"/>
        <end position="422"/>
    </location>
</feature>
<evidence type="ECO:0000256" key="1">
    <source>
        <dbReference type="ARBA" id="ARBA00022692"/>
    </source>
</evidence>
<feature type="transmembrane region" description="Helical" evidence="4">
    <location>
        <begin position="379"/>
        <end position="398"/>
    </location>
</feature>
<feature type="transmembrane region" description="Helical" evidence="4">
    <location>
        <begin position="215"/>
        <end position="237"/>
    </location>
</feature>
<feature type="transmembrane region" description="Helical" evidence="4">
    <location>
        <begin position="340"/>
        <end position="367"/>
    </location>
</feature>
<feature type="transmembrane region" description="Helical" evidence="4">
    <location>
        <begin position="496"/>
        <end position="515"/>
    </location>
</feature>
<sequence length="549" mass="59171">MERSTGQLSAEQLSAEQRRELIQNFIILTIELMAFAPSPTVFWGGDKSLTRMRSTHDFSIFLRDCASIGIPMPMNFLSDQIAKHSRVFYGYWMLPLAMLLQIGSSPGQTFAVSAFTPALLDAIDLTQSRLGLAYMLGTLLAAIPLTSIGPASDRIGLKRIACFVILGLAAACLFASTVTSFLGLLAAFFFLRFLGQGSMSLLSNNTTAMWFRTRIGRVSALLSIGSAVAFAWVPDWLSTAIETIGWRSTYRWIAVILVVFLFPVILLLYRNRPEDLGQSVDGIMPSPHPETIGATSVVHVSDDVASKDDRSQAFGDSDAGQPGQLDDVDGMQLADAIRTVSYYVIGLSNIVWAMAGTGVLFYLFTLCAERGLDKDDAKTLFKILGFSMLGAQLCGGVLGDYLRLNRLFGIGTSMIALSLIWLRFDHSLLGAKLFAMLFGGGQGMLISVTGVIMVRYYGRRHLGSIRGAIWCGTVAGSGCGPLLMGAFMDRTGAYDPAIACFATAMLPLAVAAWFIHPPQLTSDGEGAKESANASPPVLATTTTCIDSKT</sequence>
<feature type="transmembrane region" description="Helical" evidence="4">
    <location>
        <begin position="249"/>
        <end position="269"/>
    </location>
</feature>
<evidence type="ECO:0000256" key="4">
    <source>
        <dbReference type="SAM" id="Phobius"/>
    </source>
</evidence>
<proteinExistence type="predicted"/>
<keyword evidence="6" id="KW-1185">Reference proteome</keyword>
<evidence type="ECO:0000256" key="2">
    <source>
        <dbReference type="ARBA" id="ARBA00022989"/>
    </source>
</evidence>
<keyword evidence="2 4" id="KW-1133">Transmembrane helix</keyword>
<dbReference type="InterPro" id="IPR036259">
    <property type="entry name" value="MFS_trans_sf"/>
</dbReference>
<feature type="transmembrane region" description="Helical" evidence="4">
    <location>
        <begin position="21"/>
        <end position="38"/>
    </location>
</feature>
<dbReference type="PANTHER" id="PTHR11360">
    <property type="entry name" value="MONOCARBOXYLATE TRANSPORTER"/>
    <property type="match status" value="1"/>
</dbReference>
<dbReference type="Gene3D" id="1.20.1250.20">
    <property type="entry name" value="MFS general substrate transporter like domains"/>
    <property type="match status" value="2"/>
</dbReference>
<gene>
    <name evidence="5" type="ORF">QTN89_22915</name>
</gene>
<keyword evidence="3 4" id="KW-0472">Membrane</keyword>
<dbReference type="Proteomes" id="UP001239462">
    <property type="component" value="Unassembled WGS sequence"/>
</dbReference>
<protein>
    <submittedName>
        <fullName evidence="5">MFS transporter</fullName>
    </submittedName>
</protein>
<keyword evidence="1 4" id="KW-0812">Transmembrane</keyword>
<comment type="caution">
    <text evidence="5">The sequence shown here is derived from an EMBL/GenBank/DDBJ whole genome shotgun (WGS) entry which is preliminary data.</text>
</comment>
<feature type="transmembrane region" description="Helical" evidence="4">
    <location>
        <begin position="163"/>
        <end position="195"/>
    </location>
</feature>
<dbReference type="RefSeq" id="WP_289166096.1">
    <property type="nucleotide sequence ID" value="NZ_JASZZN010000020.1"/>
</dbReference>
<dbReference type="InterPro" id="IPR050327">
    <property type="entry name" value="Proton-linked_MCT"/>
</dbReference>
<accession>A0ABT7PPD0</accession>
<reference evidence="5 6" key="1">
    <citation type="submission" date="2023-06" db="EMBL/GenBank/DDBJ databases">
        <title>Roseiconus lacunae JC819 isolated from Gulf of Mannar region, Tamil Nadu.</title>
        <authorList>
            <person name="Pk S."/>
            <person name="Ch S."/>
            <person name="Ch V.R."/>
        </authorList>
    </citation>
    <scope>NUCLEOTIDE SEQUENCE [LARGE SCALE GENOMIC DNA]</scope>
    <source>
        <strain evidence="5 6">JC819</strain>
    </source>
</reference>
<organism evidence="5 6">
    <name type="scientific">Roseiconus lacunae</name>
    <dbReference type="NCBI Taxonomy" id="2605694"/>
    <lineage>
        <taxon>Bacteria</taxon>
        <taxon>Pseudomonadati</taxon>
        <taxon>Planctomycetota</taxon>
        <taxon>Planctomycetia</taxon>
        <taxon>Pirellulales</taxon>
        <taxon>Pirellulaceae</taxon>
        <taxon>Roseiconus</taxon>
    </lineage>
</organism>
<evidence type="ECO:0000313" key="6">
    <source>
        <dbReference type="Proteomes" id="UP001239462"/>
    </source>
</evidence>
<feature type="transmembrane region" description="Helical" evidence="4">
    <location>
        <begin position="434"/>
        <end position="458"/>
    </location>
</feature>
<evidence type="ECO:0000313" key="5">
    <source>
        <dbReference type="EMBL" id="MDM4018321.1"/>
    </source>
</evidence>
<feature type="transmembrane region" description="Helical" evidence="4">
    <location>
        <begin position="464"/>
        <end position="484"/>
    </location>
</feature>
<dbReference type="PANTHER" id="PTHR11360:SF308">
    <property type="entry name" value="BLL3089 PROTEIN"/>
    <property type="match status" value="1"/>
</dbReference>
<dbReference type="InterPro" id="IPR011701">
    <property type="entry name" value="MFS"/>
</dbReference>
<dbReference type="Pfam" id="PF07690">
    <property type="entry name" value="MFS_1"/>
    <property type="match status" value="1"/>
</dbReference>
<dbReference type="SUPFAM" id="SSF103473">
    <property type="entry name" value="MFS general substrate transporter"/>
    <property type="match status" value="1"/>
</dbReference>